<evidence type="ECO:0000256" key="2">
    <source>
        <dbReference type="ARBA" id="ARBA00022679"/>
    </source>
</evidence>
<dbReference type="InterPro" id="IPR029044">
    <property type="entry name" value="Nucleotide-diphossugar_trans"/>
</dbReference>
<comment type="caution">
    <text evidence="4">The sequence shown here is derived from an EMBL/GenBank/DDBJ whole genome shotgun (WGS) entry which is preliminary data.</text>
</comment>
<keyword evidence="2 4" id="KW-0808">Transferase</keyword>
<dbReference type="PATRIC" id="fig|1127699.3.peg.1800"/>
<dbReference type="Proteomes" id="UP000010433">
    <property type="component" value="Unassembled WGS sequence"/>
</dbReference>
<dbReference type="SUPFAM" id="SSF53448">
    <property type="entry name" value="Nucleotide-diphospho-sugar transferases"/>
    <property type="match status" value="1"/>
</dbReference>
<evidence type="ECO:0000256" key="1">
    <source>
        <dbReference type="ARBA" id="ARBA00022676"/>
    </source>
</evidence>
<dbReference type="STRING" id="1127699.HMPREF9151_01963"/>
<dbReference type="PANTHER" id="PTHR22916:SF51">
    <property type="entry name" value="GLYCOSYLTRANSFERASE EPSH-RELATED"/>
    <property type="match status" value="1"/>
</dbReference>
<evidence type="ECO:0000313" key="5">
    <source>
        <dbReference type="Proteomes" id="UP000010433"/>
    </source>
</evidence>
<dbReference type="Gene3D" id="3.90.550.10">
    <property type="entry name" value="Spore Coat Polysaccharide Biosynthesis Protein SpsA, Chain A"/>
    <property type="match status" value="1"/>
</dbReference>
<dbReference type="PANTHER" id="PTHR22916">
    <property type="entry name" value="GLYCOSYLTRANSFERASE"/>
    <property type="match status" value="1"/>
</dbReference>
<proteinExistence type="predicted"/>
<evidence type="ECO:0000259" key="3">
    <source>
        <dbReference type="Pfam" id="PF00535"/>
    </source>
</evidence>
<gene>
    <name evidence="4" type="ORF">HMPREF9151_01963</name>
</gene>
<name>L1N5N1_9BACT</name>
<feature type="domain" description="Glycosyltransferase 2-like" evidence="3">
    <location>
        <begin position="4"/>
        <end position="126"/>
    </location>
</feature>
<dbReference type="CDD" id="cd00761">
    <property type="entry name" value="Glyco_tranf_GTA_type"/>
    <property type="match status" value="1"/>
</dbReference>
<dbReference type="RefSeq" id="WP_009163268.1">
    <property type="nucleotide sequence ID" value="NZ_KB291009.1"/>
</dbReference>
<keyword evidence="5" id="KW-1185">Reference proteome</keyword>
<dbReference type="HOGENOM" id="CLU_025996_25_4_10"/>
<dbReference type="GO" id="GO:0016758">
    <property type="term" value="F:hexosyltransferase activity"/>
    <property type="evidence" value="ECO:0007669"/>
    <property type="project" value="UniProtKB-ARBA"/>
</dbReference>
<dbReference type="EMBL" id="AMEP01000112">
    <property type="protein sequence ID" value="EKX98501.1"/>
    <property type="molecule type" value="Genomic_DNA"/>
</dbReference>
<reference evidence="4 5" key="1">
    <citation type="submission" date="2012-05" db="EMBL/GenBank/DDBJ databases">
        <authorList>
            <person name="Weinstock G."/>
            <person name="Sodergren E."/>
            <person name="Lobos E.A."/>
            <person name="Fulton L."/>
            <person name="Fulton R."/>
            <person name="Courtney L."/>
            <person name="Fronick C."/>
            <person name="O'Laughlin M."/>
            <person name="Godfrey J."/>
            <person name="Wilson R.M."/>
            <person name="Miner T."/>
            <person name="Farmer C."/>
            <person name="Delehaunty K."/>
            <person name="Cordes M."/>
            <person name="Minx P."/>
            <person name="Tomlinson C."/>
            <person name="Chen J."/>
            <person name="Wollam A."/>
            <person name="Pepin K.H."/>
            <person name="Bhonagiri V."/>
            <person name="Zhang X."/>
            <person name="Suruliraj S."/>
            <person name="Warren W."/>
            <person name="Mitreva M."/>
            <person name="Mardis E.R."/>
            <person name="Wilson R.K."/>
        </authorList>
    </citation>
    <scope>NUCLEOTIDE SEQUENCE [LARGE SCALE GENOMIC DNA]</scope>
    <source>
        <strain evidence="4 5">F0055</strain>
    </source>
</reference>
<accession>L1N5N1</accession>
<keyword evidence="1" id="KW-0328">Glycosyltransferase</keyword>
<protein>
    <submittedName>
        <fullName evidence="4">Glycosyltransferase, group 2 family protein</fullName>
    </submittedName>
</protein>
<dbReference type="InterPro" id="IPR001173">
    <property type="entry name" value="Glyco_trans_2-like"/>
</dbReference>
<dbReference type="AlphaFoldDB" id="L1N5N1"/>
<sequence>MKLSIIIPVYKVEHTLSQCIESVLAQSFTDYEILLIDDGSPDNCPQICDQWTEQDNRLKVIHKPNGGLSDARNAGIDKAQGEYITFIDSDDTLEKDTLSEIMNAFTLYPVYQIIEYPVSVHHYSDRAYILHFEEKGYTNFHDYWISHKGYTHAYAWNKVYHRKLFTDIRFPVGKLFEDIITVAKLLKLSGNILTISRGRYNYCENKNGLTALAGKDDLKQLLLWHLQIRREYIQPQNESTKNNIRAIHANARYELYLVNIQLDIYRMGNTTPYFTDCHIPLGFLFTQNLSIIMRGKALIIQLFGIKTLCRIHLFAHKLIKKIL</sequence>
<evidence type="ECO:0000313" key="4">
    <source>
        <dbReference type="EMBL" id="EKX98501.1"/>
    </source>
</evidence>
<organism evidence="4 5">
    <name type="scientific">Hoylesella saccharolytica F0055</name>
    <dbReference type="NCBI Taxonomy" id="1127699"/>
    <lineage>
        <taxon>Bacteria</taxon>
        <taxon>Pseudomonadati</taxon>
        <taxon>Bacteroidota</taxon>
        <taxon>Bacteroidia</taxon>
        <taxon>Bacteroidales</taxon>
        <taxon>Prevotellaceae</taxon>
        <taxon>Hoylesella</taxon>
    </lineage>
</organism>
<dbReference type="Pfam" id="PF00535">
    <property type="entry name" value="Glycos_transf_2"/>
    <property type="match status" value="1"/>
</dbReference>
<dbReference type="OrthoDB" id="9815829at2"/>